<dbReference type="EMBL" id="JBHMFI010000001">
    <property type="protein sequence ID" value="MFB9071553.1"/>
    <property type="molecule type" value="Genomic_DNA"/>
</dbReference>
<accession>A0ABV5FXY7</accession>
<organism evidence="1 3">
    <name type="scientific">Citricoccus parietis</name>
    <dbReference type="NCBI Taxonomy" id="592307"/>
    <lineage>
        <taxon>Bacteria</taxon>
        <taxon>Bacillati</taxon>
        <taxon>Actinomycetota</taxon>
        <taxon>Actinomycetes</taxon>
        <taxon>Micrococcales</taxon>
        <taxon>Micrococcaceae</taxon>
        <taxon>Citricoccus</taxon>
    </lineage>
</organism>
<dbReference type="Proteomes" id="UP001589575">
    <property type="component" value="Unassembled WGS sequence"/>
</dbReference>
<gene>
    <name evidence="1" type="ORF">ACFFX0_10195</name>
    <name evidence="2" type="ORF">ACFFX0_29470</name>
</gene>
<dbReference type="EMBL" id="JBHMFI010000011">
    <property type="protein sequence ID" value="MFB9075087.1"/>
    <property type="molecule type" value="Genomic_DNA"/>
</dbReference>
<proteinExistence type="predicted"/>
<name>A0ABV5FXY7_9MICC</name>
<evidence type="ECO:0000313" key="2">
    <source>
        <dbReference type="EMBL" id="MFB9075087.1"/>
    </source>
</evidence>
<keyword evidence="3" id="KW-1185">Reference proteome</keyword>
<sequence length="63" mass="6958">MDFWGGIYGSATSPGRVRTSVPFTSVMASIWLMRPRPLTVLTGSFTWRESTVAPLKRSLRGIA</sequence>
<evidence type="ECO:0000313" key="3">
    <source>
        <dbReference type="Proteomes" id="UP001589575"/>
    </source>
</evidence>
<protein>
    <submittedName>
        <fullName evidence="1">Uncharacterized protein</fullName>
    </submittedName>
</protein>
<reference evidence="1 3" key="1">
    <citation type="submission" date="2024-09" db="EMBL/GenBank/DDBJ databases">
        <authorList>
            <person name="Sun Q."/>
            <person name="Mori K."/>
        </authorList>
    </citation>
    <scope>NUCLEOTIDE SEQUENCE [LARGE SCALE GENOMIC DNA]</scope>
    <source>
        <strain evidence="1 3">CCM 7609</strain>
    </source>
</reference>
<comment type="caution">
    <text evidence="1">The sequence shown here is derived from an EMBL/GenBank/DDBJ whole genome shotgun (WGS) entry which is preliminary data.</text>
</comment>
<evidence type="ECO:0000313" key="1">
    <source>
        <dbReference type="EMBL" id="MFB9071553.1"/>
    </source>
</evidence>